<dbReference type="Proteomes" id="UP000317893">
    <property type="component" value="Unassembled WGS sequence"/>
</dbReference>
<dbReference type="GO" id="GO:0019305">
    <property type="term" value="P:dTDP-rhamnose biosynthetic process"/>
    <property type="evidence" value="ECO:0007669"/>
    <property type="project" value="TreeGrafter"/>
</dbReference>
<sequence>MDIRPLSIEGAWVVTPRQFPDPRGVFAEGFRADHLAEAIGHTMTVKQTNLSVSVAGAVRGIHYSDVPPSQAKYVQAMSGAFLDVVVDIRVGSPTFGQHEVVHLDTVDRRAVYLSEGLGHALVCLEDGMCVYLCSEVYAPTRERGITPTDPQIALALPDGLEAILSEKDTAAPTLAQAQEQGLLPSYDDCVAYRRSLA</sequence>
<dbReference type="RefSeq" id="WP_211355898.1">
    <property type="nucleotide sequence ID" value="NZ_BAAAPR010000006.1"/>
</dbReference>
<feature type="active site" description="Proton acceptor" evidence="2">
    <location>
        <position position="62"/>
    </location>
</feature>
<feature type="site" description="Participates in a stacking interaction with the thymidine ring of dTDP-4-oxo-6-deoxyglucose" evidence="3">
    <location>
        <position position="137"/>
    </location>
</feature>
<feature type="active site" description="Proton donor" evidence="2">
    <location>
        <position position="131"/>
    </location>
</feature>
<reference evidence="4 5" key="1">
    <citation type="submission" date="2019-06" db="EMBL/GenBank/DDBJ databases">
        <title>Sequencing the genomes of 1000 actinobacteria strains.</title>
        <authorList>
            <person name="Klenk H.-P."/>
        </authorList>
    </citation>
    <scope>NUCLEOTIDE SEQUENCE [LARGE SCALE GENOMIC DNA]</scope>
    <source>
        <strain evidence="4 5">DSM 18607</strain>
    </source>
</reference>
<dbReference type="InterPro" id="IPR000888">
    <property type="entry name" value="RmlC-like"/>
</dbReference>
<dbReference type="PANTHER" id="PTHR21047:SF2">
    <property type="entry name" value="THYMIDINE DIPHOSPHO-4-KETO-RHAMNOSE 3,5-EPIMERASE"/>
    <property type="match status" value="1"/>
</dbReference>
<dbReference type="GO" id="GO:0000271">
    <property type="term" value="P:polysaccharide biosynthetic process"/>
    <property type="evidence" value="ECO:0007669"/>
    <property type="project" value="TreeGrafter"/>
</dbReference>
<dbReference type="EMBL" id="VFMN01000001">
    <property type="protein sequence ID" value="TQJ07263.1"/>
    <property type="molecule type" value="Genomic_DNA"/>
</dbReference>
<comment type="caution">
    <text evidence="4">The sequence shown here is derived from an EMBL/GenBank/DDBJ whole genome shotgun (WGS) entry which is preliminary data.</text>
</comment>
<organism evidence="4 5">
    <name type="scientific">Lapillicoccus jejuensis</name>
    <dbReference type="NCBI Taxonomy" id="402171"/>
    <lineage>
        <taxon>Bacteria</taxon>
        <taxon>Bacillati</taxon>
        <taxon>Actinomycetota</taxon>
        <taxon>Actinomycetes</taxon>
        <taxon>Micrococcales</taxon>
        <taxon>Intrasporangiaceae</taxon>
        <taxon>Lapillicoccus</taxon>
    </lineage>
</organism>
<evidence type="ECO:0000313" key="4">
    <source>
        <dbReference type="EMBL" id="TQJ07263.1"/>
    </source>
</evidence>
<dbReference type="GO" id="GO:0008830">
    <property type="term" value="F:dTDP-4-dehydrorhamnose 3,5-epimerase activity"/>
    <property type="evidence" value="ECO:0007669"/>
    <property type="project" value="InterPro"/>
</dbReference>
<dbReference type="InterPro" id="IPR014710">
    <property type="entry name" value="RmlC-like_jellyroll"/>
</dbReference>
<comment type="similarity">
    <text evidence="1">Belongs to the dTDP-4-dehydrorhamnose 3,5-epimerase family.</text>
</comment>
<evidence type="ECO:0000256" key="2">
    <source>
        <dbReference type="PIRSR" id="PIRSR600888-1"/>
    </source>
</evidence>
<dbReference type="Pfam" id="PF00908">
    <property type="entry name" value="dTDP_sugar_isom"/>
    <property type="match status" value="1"/>
</dbReference>
<dbReference type="CDD" id="cd00438">
    <property type="entry name" value="cupin_RmlC"/>
    <property type="match status" value="1"/>
</dbReference>
<keyword evidence="5" id="KW-1185">Reference proteome</keyword>
<dbReference type="InterPro" id="IPR011051">
    <property type="entry name" value="RmlC_Cupin_sf"/>
</dbReference>
<protein>
    <submittedName>
        <fullName evidence="4">dTDP-4-dehydrorhamnose 3,5-epimerase</fullName>
    </submittedName>
</protein>
<dbReference type="GO" id="GO:0005829">
    <property type="term" value="C:cytosol"/>
    <property type="evidence" value="ECO:0007669"/>
    <property type="project" value="TreeGrafter"/>
</dbReference>
<gene>
    <name evidence="4" type="ORF">FB458_0321</name>
</gene>
<dbReference type="AlphaFoldDB" id="A0A542DW07"/>
<evidence type="ECO:0000256" key="1">
    <source>
        <dbReference type="ARBA" id="ARBA00010154"/>
    </source>
</evidence>
<proteinExistence type="inferred from homology"/>
<dbReference type="SUPFAM" id="SSF51182">
    <property type="entry name" value="RmlC-like cupins"/>
    <property type="match status" value="1"/>
</dbReference>
<name>A0A542DW07_9MICO</name>
<evidence type="ECO:0000256" key="3">
    <source>
        <dbReference type="PIRSR" id="PIRSR600888-3"/>
    </source>
</evidence>
<evidence type="ECO:0000313" key="5">
    <source>
        <dbReference type="Proteomes" id="UP000317893"/>
    </source>
</evidence>
<accession>A0A542DW07</accession>
<dbReference type="Gene3D" id="2.60.120.10">
    <property type="entry name" value="Jelly Rolls"/>
    <property type="match status" value="1"/>
</dbReference>
<dbReference type="PANTHER" id="PTHR21047">
    <property type="entry name" value="DTDP-6-DEOXY-D-GLUCOSE-3,5 EPIMERASE"/>
    <property type="match status" value="1"/>
</dbReference>